<dbReference type="Gene3D" id="1.20.1720.10">
    <property type="entry name" value="Multidrug resistance protein D"/>
    <property type="match status" value="1"/>
</dbReference>
<dbReference type="eggNOG" id="arCOG00144">
    <property type="taxonomic scope" value="Archaea"/>
</dbReference>
<evidence type="ECO:0000256" key="6">
    <source>
        <dbReference type="ARBA" id="ARBA00023136"/>
    </source>
</evidence>
<dbReference type="GO" id="GO:0005886">
    <property type="term" value="C:plasma membrane"/>
    <property type="evidence" value="ECO:0007669"/>
    <property type="project" value="UniProtKB-SubCell"/>
</dbReference>
<dbReference type="InterPro" id="IPR020846">
    <property type="entry name" value="MFS_dom"/>
</dbReference>
<dbReference type="PANTHER" id="PTHR42718">
    <property type="entry name" value="MAJOR FACILITATOR SUPERFAMILY MULTIDRUG TRANSPORTER MFSC"/>
    <property type="match status" value="1"/>
</dbReference>
<dbReference type="HOGENOM" id="CLU_000960_28_3_2"/>
<keyword evidence="4 7" id="KW-0812">Transmembrane</keyword>
<dbReference type="SUPFAM" id="SSF103473">
    <property type="entry name" value="MFS general substrate transporter"/>
    <property type="match status" value="1"/>
</dbReference>
<feature type="transmembrane region" description="Helical" evidence="7">
    <location>
        <begin position="49"/>
        <end position="68"/>
    </location>
</feature>
<dbReference type="InterPro" id="IPR004638">
    <property type="entry name" value="EmrB-like"/>
</dbReference>
<accession>D9Q1W9</accession>
<keyword evidence="6 7" id="KW-0472">Membrane</keyword>
<dbReference type="KEGG" id="asc:ASAC_0901"/>
<dbReference type="Gene3D" id="1.20.1250.20">
    <property type="entry name" value="MFS general substrate transporter like domains"/>
    <property type="match status" value="1"/>
</dbReference>
<proteinExistence type="predicted"/>
<evidence type="ECO:0000313" key="10">
    <source>
        <dbReference type="Proteomes" id="UP000000346"/>
    </source>
</evidence>
<evidence type="ECO:0000256" key="1">
    <source>
        <dbReference type="ARBA" id="ARBA00004651"/>
    </source>
</evidence>
<feature type="transmembrane region" description="Helical" evidence="7">
    <location>
        <begin position="12"/>
        <end position="37"/>
    </location>
</feature>
<feature type="transmembrane region" description="Helical" evidence="7">
    <location>
        <begin position="230"/>
        <end position="249"/>
    </location>
</feature>
<keyword evidence="5 7" id="KW-1133">Transmembrane helix</keyword>
<dbReference type="STRING" id="666510.ASAC_0901"/>
<feature type="transmembrane region" description="Helical" evidence="7">
    <location>
        <begin position="200"/>
        <end position="224"/>
    </location>
</feature>
<feature type="transmembrane region" description="Helical" evidence="7">
    <location>
        <begin position="450"/>
        <end position="473"/>
    </location>
</feature>
<reference evidence="9 10" key="1">
    <citation type="journal article" date="2010" name="Appl. Environ. Microbiol.">
        <title>The genome sequence of the crenarchaeon Acidilobus saccharovorans supports a new order, Acidilobales, and suggests an important ecological role in terrestrial acidic hot springs.</title>
        <authorList>
            <person name="Mardanov A.V."/>
            <person name="Svetlitchnyi V.A."/>
            <person name="Beletsky A.V."/>
            <person name="Prokofeva M.I."/>
            <person name="Bonch-Osmolovskaya E.A."/>
            <person name="Ravin N.V."/>
            <person name="Skryabin K.G."/>
        </authorList>
    </citation>
    <scope>NUCLEOTIDE SEQUENCE [LARGE SCALE GENOMIC DNA]</scope>
    <source>
        <strain evidence="10">DSM 16705 / JCM 18335 / VKM B-2471 / 345-15</strain>
    </source>
</reference>
<evidence type="ECO:0000313" key="9">
    <source>
        <dbReference type="EMBL" id="ADL19307.1"/>
    </source>
</evidence>
<feature type="transmembrane region" description="Helical" evidence="7">
    <location>
        <begin position="270"/>
        <end position="295"/>
    </location>
</feature>
<evidence type="ECO:0000256" key="5">
    <source>
        <dbReference type="ARBA" id="ARBA00022989"/>
    </source>
</evidence>
<evidence type="ECO:0000256" key="7">
    <source>
        <dbReference type="SAM" id="Phobius"/>
    </source>
</evidence>
<evidence type="ECO:0000256" key="3">
    <source>
        <dbReference type="ARBA" id="ARBA00022475"/>
    </source>
</evidence>
<comment type="subcellular location">
    <subcellularLocation>
        <location evidence="1">Cell membrane</location>
        <topology evidence="1">Multi-pass membrane protein</topology>
    </subcellularLocation>
</comment>
<dbReference type="PANTHER" id="PTHR42718:SF46">
    <property type="entry name" value="BLR6921 PROTEIN"/>
    <property type="match status" value="1"/>
</dbReference>
<dbReference type="InterPro" id="IPR036259">
    <property type="entry name" value="MFS_trans_sf"/>
</dbReference>
<protein>
    <submittedName>
        <fullName evidence="9">Drug resistance transporter EmrB/QacA subfamily</fullName>
    </submittedName>
</protein>
<keyword evidence="2" id="KW-0813">Transport</keyword>
<dbReference type="FunCoup" id="D9Q1W9">
    <property type="interactions" value="10"/>
</dbReference>
<dbReference type="CDD" id="cd17321">
    <property type="entry name" value="MFS_MMR_MDR_like"/>
    <property type="match status" value="1"/>
</dbReference>
<dbReference type="InterPro" id="IPR011701">
    <property type="entry name" value="MFS"/>
</dbReference>
<evidence type="ECO:0000259" key="8">
    <source>
        <dbReference type="PROSITE" id="PS50850"/>
    </source>
</evidence>
<dbReference type="PROSITE" id="PS50850">
    <property type="entry name" value="MFS"/>
    <property type="match status" value="1"/>
</dbReference>
<feature type="transmembrane region" description="Helical" evidence="7">
    <location>
        <begin position="410"/>
        <end position="430"/>
    </location>
</feature>
<name>D9Q1W9_ACIS3</name>
<dbReference type="EMBL" id="CP001742">
    <property type="protein sequence ID" value="ADL19307.1"/>
    <property type="molecule type" value="Genomic_DNA"/>
</dbReference>
<dbReference type="Proteomes" id="UP000000346">
    <property type="component" value="Chromosome"/>
</dbReference>
<feature type="domain" description="Major facilitator superfamily (MFS) profile" evidence="8">
    <location>
        <begin position="14"/>
        <end position="477"/>
    </location>
</feature>
<dbReference type="Pfam" id="PF07690">
    <property type="entry name" value="MFS_1"/>
    <property type="match status" value="1"/>
</dbReference>
<feature type="transmembrane region" description="Helical" evidence="7">
    <location>
        <begin position="138"/>
        <end position="162"/>
    </location>
</feature>
<keyword evidence="10" id="KW-1185">Reference proteome</keyword>
<dbReference type="InParanoid" id="D9Q1W9"/>
<evidence type="ECO:0000256" key="2">
    <source>
        <dbReference type="ARBA" id="ARBA00022448"/>
    </source>
</evidence>
<feature type="transmembrane region" description="Helical" evidence="7">
    <location>
        <begin position="80"/>
        <end position="99"/>
    </location>
</feature>
<keyword evidence="3" id="KW-1003">Cell membrane</keyword>
<feature type="transmembrane region" description="Helical" evidence="7">
    <location>
        <begin position="168"/>
        <end position="188"/>
    </location>
</feature>
<dbReference type="NCBIfam" id="TIGR00711">
    <property type="entry name" value="efflux_EmrB"/>
    <property type="match status" value="1"/>
</dbReference>
<feature type="transmembrane region" description="Helical" evidence="7">
    <location>
        <begin position="301"/>
        <end position="324"/>
    </location>
</feature>
<sequence length="503" mass="54143">MILKVAGLEYKWKALSVTSVGSLMSAIDSTVVLLALVPIAEDLHADYVTIVWIVVAYLLANTSLVLTFGRVGDTYGRKKIYNAGFVVFTIGSLLSALSQSGLELVAFRALQGIGSAMMLSNSLAIISEAFPVNERGRALGINSIVWSSGTVLGIILGGLIITYTTWRWIFLINVPIGIFGTAWAYATLRETKFRRVGENFDVPAAVLFTLGILALQLGFTLGLLRGWSDVYTLLSFAAAPPLLAAFAFWELYKVRDPIVDLRMFKYNRMFTASIFTATVQSLAMFAVNFLLLFYLEGIFGLPVLTASYLIIPMAAVNMIAGPIGGRLTDKYGPRPIATAGLVIQGAALFLLAMMNARTPLWWVAMVEGIYGLGGGLFWPSNTTAVISSAPRERYGVASGTLTTFRNTGMILSFAVSLTSVTAALPAYYVYQLFVGTLSGHLPSSLMVSYLNAQAFAYHVSLGLLAIAAVLSALRPSGTLARHSGMKEVAAHPMVRTSDDNGRS</sequence>
<dbReference type="AlphaFoldDB" id="D9Q1W9"/>
<organism evidence="9 10">
    <name type="scientific">Acidilobus saccharovorans (strain DSM 16705 / JCM 18335 / VKM B-2471 / 345-15)</name>
    <dbReference type="NCBI Taxonomy" id="666510"/>
    <lineage>
        <taxon>Archaea</taxon>
        <taxon>Thermoproteota</taxon>
        <taxon>Thermoprotei</taxon>
        <taxon>Acidilobales</taxon>
        <taxon>Acidilobaceae</taxon>
        <taxon>Acidilobus</taxon>
    </lineage>
</organism>
<dbReference type="GO" id="GO:0022857">
    <property type="term" value="F:transmembrane transporter activity"/>
    <property type="evidence" value="ECO:0007669"/>
    <property type="project" value="InterPro"/>
</dbReference>
<evidence type="ECO:0000256" key="4">
    <source>
        <dbReference type="ARBA" id="ARBA00022692"/>
    </source>
</evidence>
<gene>
    <name evidence="9" type="ordered locus">ASAC_0901</name>
</gene>
<feature type="transmembrane region" description="Helical" evidence="7">
    <location>
        <begin position="336"/>
        <end position="354"/>
    </location>
</feature>